<name>A0A2T8HTZ8_9RHOB</name>
<proteinExistence type="inferred from homology"/>
<keyword evidence="2" id="KW-0444">Lipid biosynthesis</keyword>
<evidence type="ECO:0000256" key="8">
    <source>
        <dbReference type="ARBA" id="ARBA00039866"/>
    </source>
</evidence>
<keyword evidence="5 11" id="KW-0012">Acyltransferase</keyword>
<keyword evidence="4" id="KW-0443">Lipid metabolism</keyword>
<dbReference type="Gene3D" id="3.40.630.30">
    <property type="match status" value="1"/>
</dbReference>
<evidence type="ECO:0000256" key="4">
    <source>
        <dbReference type="ARBA" id="ARBA00023098"/>
    </source>
</evidence>
<comment type="caution">
    <text evidence="11">The sequence shown here is derived from an EMBL/GenBank/DDBJ whole genome shotgun (WGS) entry which is preliminary data.</text>
</comment>
<dbReference type="GO" id="GO:0006629">
    <property type="term" value="P:lipid metabolic process"/>
    <property type="evidence" value="ECO:0007669"/>
    <property type="project" value="UniProtKB-KW"/>
</dbReference>
<keyword evidence="3 11" id="KW-0808">Transferase</keyword>
<organism evidence="11 12">
    <name type="scientific">Pararhodobacter oceanensis</name>
    <dbReference type="NCBI Taxonomy" id="2172121"/>
    <lineage>
        <taxon>Bacteria</taxon>
        <taxon>Pseudomonadati</taxon>
        <taxon>Pseudomonadota</taxon>
        <taxon>Alphaproteobacteria</taxon>
        <taxon>Rhodobacterales</taxon>
        <taxon>Paracoccaceae</taxon>
        <taxon>Pararhodobacter</taxon>
    </lineage>
</organism>
<evidence type="ECO:0000256" key="5">
    <source>
        <dbReference type="ARBA" id="ARBA00023315"/>
    </source>
</evidence>
<evidence type="ECO:0000313" key="12">
    <source>
        <dbReference type="Proteomes" id="UP000245911"/>
    </source>
</evidence>
<evidence type="ECO:0000256" key="6">
    <source>
        <dbReference type="ARBA" id="ARBA00038095"/>
    </source>
</evidence>
<dbReference type="Pfam" id="PF13444">
    <property type="entry name" value="Acetyltransf_5"/>
    <property type="match status" value="1"/>
</dbReference>
<dbReference type="Proteomes" id="UP000245911">
    <property type="component" value="Unassembled WGS sequence"/>
</dbReference>
<dbReference type="InterPro" id="IPR052351">
    <property type="entry name" value="Ornithine_N-alpha-AT"/>
</dbReference>
<evidence type="ECO:0000256" key="10">
    <source>
        <dbReference type="ARBA" id="ARBA00047785"/>
    </source>
</evidence>
<sequence>MISEREDSRPKAASYVVRLADGALDLKAAQRLRYEVFVAELGAKGLSVDHENRLESDALDPYFDHLVLVDPSIDPQSLSHVIGVYRLLPDTRAAELGRFYSDAEYDLSKLRATGRRLVELGRSCVHPDHRRGAAMLHLWNGLADYVQAREIEIMFGVASFHGTDARQHALALSWLHAHHLAPPELRVTAWPAHAQPMEMLPTAGIPRSEALATIPPLIRAYLRLGGFVGEGAFIDHDFNTTDVCLIMDTSAMSERAVDFYTRKTPRKPEAR</sequence>
<dbReference type="PANTHER" id="PTHR37323">
    <property type="entry name" value="GCN5-RELATED N-ACETYLTRANSFERASE"/>
    <property type="match status" value="1"/>
</dbReference>
<dbReference type="EC" id="2.3.2.30" evidence="7"/>
<evidence type="ECO:0000256" key="3">
    <source>
        <dbReference type="ARBA" id="ARBA00022679"/>
    </source>
</evidence>
<gene>
    <name evidence="11" type="ORF">DDE20_11365</name>
</gene>
<comment type="similarity">
    <text evidence="6">Belongs to the acetyltransferase family. OlsB subfamily.</text>
</comment>
<evidence type="ECO:0000256" key="2">
    <source>
        <dbReference type="ARBA" id="ARBA00022516"/>
    </source>
</evidence>
<evidence type="ECO:0000256" key="1">
    <source>
        <dbReference type="ARBA" id="ARBA00005189"/>
    </source>
</evidence>
<dbReference type="OrthoDB" id="9787072at2"/>
<dbReference type="SUPFAM" id="SSF55729">
    <property type="entry name" value="Acyl-CoA N-acyltransferases (Nat)"/>
    <property type="match status" value="1"/>
</dbReference>
<evidence type="ECO:0000256" key="9">
    <source>
        <dbReference type="ARBA" id="ARBA00045724"/>
    </source>
</evidence>
<dbReference type="GO" id="GO:0043810">
    <property type="term" value="F:ornithine-acyl [acyl carrier protein] N-acyltransferase activity"/>
    <property type="evidence" value="ECO:0007669"/>
    <property type="project" value="UniProtKB-EC"/>
</dbReference>
<reference evidence="11 12" key="1">
    <citation type="submission" date="2018-04" db="EMBL/GenBank/DDBJ databases">
        <title>Pararhodobacter oceanense sp. nov., isolated from marine intertidal sediment.</title>
        <authorList>
            <person name="Wang X.-L."/>
            <person name="Du Z.-J."/>
        </authorList>
    </citation>
    <scope>NUCLEOTIDE SEQUENCE [LARGE SCALE GENOMIC DNA]</scope>
    <source>
        <strain evidence="11 12">AM505</strain>
    </source>
</reference>
<dbReference type="PANTHER" id="PTHR37323:SF1">
    <property type="entry name" value="L-ORNITHINE N(ALPHA)-ACYLTRANSFERASE"/>
    <property type="match status" value="1"/>
</dbReference>
<accession>A0A2T8HTZ8</accession>
<comment type="pathway">
    <text evidence="1">Lipid metabolism.</text>
</comment>
<dbReference type="EMBL" id="QDKM01000004">
    <property type="protein sequence ID" value="PVH28885.1"/>
    <property type="molecule type" value="Genomic_DNA"/>
</dbReference>
<keyword evidence="12" id="KW-1185">Reference proteome</keyword>
<evidence type="ECO:0000313" key="11">
    <source>
        <dbReference type="EMBL" id="PVH28885.1"/>
    </source>
</evidence>
<dbReference type="InterPro" id="IPR016181">
    <property type="entry name" value="Acyl_CoA_acyltransferase"/>
</dbReference>
<dbReference type="AlphaFoldDB" id="A0A2T8HTZ8"/>
<comment type="function">
    <text evidence="9">Catalyzes the first step in the biosynthesis of ornithine lipids, which are phosphorus-free membrane lipids. Catalyzes the 3-hydroxyacyl-acyl carrier protein-dependent acylation of ornithine to form lyso-ornithine lipid (LOL).</text>
</comment>
<protein>
    <recommendedName>
        <fullName evidence="8">L-ornithine N(alpha)-acyltransferase</fullName>
        <ecNumber evidence="7">2.3.2.30</ecNumber>
    </recommendedName>
</protein>
<comment type="catalytic activity">
    <reaction evidence="10">
        <text>a (3R)-hydroxyacyl-[ACP] + L-ornithine = a lyso-ornithine lipid + holo-[ACP] + H(+)</text>
        <dbReference type="Rhea" id="RHEA:20633"/>
        <dbReference type="Rhea" id="RHEA-COMP:9685"/>
        <dbReference type="Rhea" id="RHEA-COMP:9945"/>
        <dbReference type="ChEBI" id="CHEBI:15378"/>
        <dbReference type="ChEBI" id="CHEBI:46911"/>
        <dbReference type="ChEBI" id="CHEBI:64479"/>
        <dbReference type="ChEBI" id="CHEBI:78827"/>
        <dbReference type="ChEBI" id="CHEBI:138482"/>
        <dbReference type="EC" id="2.3.2.30"/>
    </reaction>
    <physiologicalReaction direction="left-to-right" evidence="10">
        <dbReference type="Rhea" id="RHEA:20634"/>
    </physiologicalReaction>
</comment>
<evidence type="ECO:0000256" key="7">
    <source>
        <dbReference type="ARBA" id="ARBA00039058"/>
    </source>
</evidence>